<dbReference type="Gene3D" id="3.90.550.10">
    <property type="entry name" value="Spore Coat Polysaccharide Biosynthesis Protein SpsA, Chain A"/>
    <property type="match status" value="1"/>
</dbReference>
<feature type="domain" description="Glycosyltransferase 2-like" evidence="5">
    <location>
        <begin position="20"/>
        <end position="184"/>
    </location>
</feature>
<dbReference type="SUPFAM" id="SSF53448">
    <property type="entry name" value="Nucleotide-diphospho-sugar transferases"/>
    <property type="match status" value="1"/>
</dbReference>
<organism evidence="6">
    <name type="scientific">bioreactor metagenome</name>
    <dbReference type="NCBI Taxonomy" id="1076179"/>
    <lineage>
        <taxon>unclassified sequences</taxon>
        <taxon>metagenomes</taxon>
        <taxon>ecological metagenomes</taxon>
    </lineage>
</organism>
<dbReference type="InterPro" id="IPR029044">
    <property type="entry name" value="Nucleotide-diphossugar_trans"/>
</dbReference>
<name>A0A645AZ89_9ZZZZ</name>
<comment type="caution">
    <text evidence="6">The sequence shown here is derived from an EMBL/GenBank/DDBJ whole genome shotgun (WGS) entry which is preliminary data.</text>
</comment>
<dbReference type="PANTHER" id="PTHR43685:SF5">
    <property type="entry name" value="GLYCOSYLTRANSFERASE EPSE-RELATED"/>
    <property type="match status" value="1"/>
</dbReference>
<dbReference type="InterPro" id="IPR050834">
    <property type="entry name" value="Glycosyltransf_2"/>
</dbReference>
<evidence type="ECO:0000256" key="4">
    <source>
        <dbReference type="SAM" id="Coils"/>
    </source>
</evidence>
<evidence type="ECO:0000256" key="2">
    <source>
        <dbReference type="ARBA" id="ARBA00022676"/>
    </source>
</evidence>
<evidence type="ECO:0000256" key="3">
    <source>
        <dbReference type="ARBA" id="ARBA00022679"/>
    </source>
</evidence>
<sequence length="408" mass="47097">MLRPREQFDSEVIVLPPLVSVVMSSYNHKAFVAETIWSVLNQTFEDFEFIISDDHSEDGTDEVIRGFSDKRITALFQTENTFGLNSFLYEMSVGKYIAIIHSDDLWLPKKLEKQVAYLESHPDCAACFTHAALIDEHGNAICKSDMKENLFCQPNRTQAEWLRYFFTKGNCLCHPSILIRRDILIGLGRNRALRQLQDFSKWVLLLKHHPIHILLDELTLHRRHMVTHANTSATVPENSLRTLAEMYCISETFFDGLSDELFVEAFQSLFRNSNAKTPEELLCEKFFLLLDHWVFGGNQRKLSAAAFFYRNCGADKEVLATLREQYGYTLQDFYSLTGSIQLNWLSDVPPYTEARYLEAVSQAEKLQSKLAQAEKAYSEISNSTSWKITKPFRMLMDCLRRHGGKSKR</sequence>
<keyword evidence="2" id="KW-0328">Glycosyltransferase</keyword>
<evidence type="ECO:0000256" key="1">
    <source>
        <dbReference type="ARBA" id="ARBA00006739"/>
    </source>
</evidence>
<comment type="similarity">
    <text evidence="1">Belongs to the glycosyltransferase 2 family.</text>
</comment>
<protein>
    <recommendedName>
        <fullName evidence="5">Glycosyltransferase 2-like domain-containing protein</fullName>
    </recommendedName>
</protein>
<reference evidence="6" key="1">
    <citation type="submission" date="2019-08" db="EMBL/GenBank/DDBJ databases">
        <authorList>
            <person name="Kucharzyk K."/>
            <person name="Murdoch R.W."/>
            <person name="Higgins S."/>
            <person name="Loffler F."/>
        </authorList>
    </citation>
    <scope>NUCLEOTIDE SEQUENCE</scope>
</reference>
<evidence type="ECO:0000259" key="5">
    <source>
        <dbReference type="Pfam" id="PF00535"/>
    </source>
</evidence>
<dbReference type="EMBL" id="VSSQ01016802">
    <property type="protein sequence ID" value="MPM58510.1"/>
    <property type="molecule type" value="Genomic_DNA"/>
</dbReference>
<dbReference type="PANTHER" id="PTHR43685">
    <property type="entry name" value="GLYCOSYLTRANSFERASE"/>
    <property type="match status" value="1"/>
</dbReference>
<evidence type="ECO:0000313" key="6">
    <source>
        <dbReference type="EMBL" id="MPM58510.1"/>
    </source>
</evidence>
<dbReference type="Pfam" id="PF00535">
    <property type="entry name" value="Glycos_transf_2"/>
    <property type="match status" value="1"/>
</dbReference>
<feature type="coiled-coil region" evidence="4">
    <location>
        <begin position="356"/>
        <end position="383"/>
    </location>
</feature>
<proteinExistence type="inferred from homology"/>
<gene>
    <name evidence="6" type="ORF">SDC9_105341</name>
</gene>
<dbReference type="GO" id="GO:0016757">
    <property type="term" value="F:glycosyltransferase activity"/>
    <property type="evidence" value="ECO:0007669"/>
    <property type="project" value="UniProtKB-KW"/>
</dbReference>
<dbReference type="InterPro" id="IPR001173">
    <property type="entry name" value="Glyco_trans_2-like"/>
</dbReference>
<dbReference type="AlphaFoldDB" id="A0A645AZ89"/>
<keyword evidence="4" id="KW-0175">Coiled coil</keyword>
<keyword evidence="3" id="KW-0808">Transferase</keyword>
<accession>A0A645AZ89</accession>